<sequence>MLKRFFELRENILYFNSVRNESVFENFISIAKEISESNECSTEFPQIYSIRPRKIKRQFDYEHSDETVTDPKQKFKVNFYYVIMYTVLNFIDERFDLMRNHNDVFGFLNRLKTITKEKHCDDLTLKLTDNKRNHCDVDGVQLFEETISLPKQHIGIKNV</sequence>
<proteinExistence type="predicted"/>
<gene>
    <name evidence="1" type="ORF">RN001_006403</name>
</gene>
<accession>A0AAN7Q1P8</accession>
<evidence type="ECO:0000313" key="1">
    <source>
        <dbReference type="EMBL" id="KAK4883084.1"/>
    </source>
</evidence>
<comment type="caution">
    <text evidence="1">The sequence shown here is derived from an EMBL/GenBank/DDBJ whole genome shotgun (WGS) entry which is preliminary data.</text>
</comment>
<reference evidence="2" key="1">
    <citation type="submission" date="2023-01" db="EMBL/GenBank/DDBJ databases">
        <title>Key to firefly adult light organ development and bioluminescence: homeobox transcription factors regulate luciferase expression and transportation to peroxisome.</title>
        <authorList>
            <person name="Fu X."/>
        </authorList>
    </citation>
    <scope>NUCLEOTIDE SEQUENCE [LARGE SCALE GENOMIC DNA]</scope>
</reference>
<dbReference type="AlphaFoldDB" id="A0AAN7Q1P8"/>
<organism evidence="1 2">
    <name type="scientific">Aquatica leii</name>
    <dbReference type="NCBI Taxonomy" id="1421715"/>
    <lineage>
        <taxon>Eukaryota</taxon>
        <taxon>Metazoa</taxon>
        <taxon>Ecdysozoa</taxon>
        <taxon>Arthropoda</taxon>
        <taxon>Hexapoda</taxon>
        <taxon>Insecta</taxon>
        <taxon>Pterygota</taxon>
        <taxon>Neoptera</taxon>
        <taxon>Endopterygota</taxon>
        <taxon>Coleoptera</taxon>
        <taxon>Polyphaga</taxon>
        <taxon>Elateriformia</taxon>
        <taxon>Elateroidea</taxon>
        <taxon>Lampyridae</taxon>
        <taxon>Luciolinae</taxon>
        <taxon>Aquatica</taxon>
    </lineage>
</organism>
<evidence type="ECO:0000313" key="2">
    <source>
        <dbReference type="Proteomes" id="UP001353858"/>
    </source>
</evidence>
<dbReference type="Proteomes" id="UP001353858">
    <property type="component" value="Unassembled WGS sequence"/>
</dbReference>
<keyword evidence="2" id="KW-1185">Reference proteome</keyword>
<protein>
    <submittedName>
        <fullName evidence="1">Uncharacterized protein</fullName>
    </submittedName>
</protein>
<name>A0AAN7Q1P8_9COLE</name>
<dbReference type="EMBL" id="JARPUR010000002">
    <property type="protein sequence ID" value="KAK4883084.1"/>
    <property type="molecule type" value="Genomic_DNA"/>
</dbReference>